<dbReference type="PANTHER" id="PTHR36191:SF4">
    <property type="entry name" value="VWFD DOMAIN-CONTAINING PROTEIN"/>
    <property type="match status" value="1"/>
</dbReference>
<feature type="domain" description="UMOD/GP2/OIT3-like D8C" evidence="4">
    <location>
        <begin position="66"/>
        <end position="150"/>
    </location>
</feature>
<dbReference type="EnsemblMetazoa" id="CLYHEMT006315.1">
    <property type="protein sequence ID" value="CLYHEMP006315.1"/>
    <property type="gene ID" value="CLYHEMG006315"/>
</dbReference>
<dbReference type="AlphaFoldDB" id="A0A7M5V9R3"/>
<name>A0A7M5V9R3_9CNID</name>
<evidence type="ECO:0000256" key="3">
    <source>
        <dbReference type="SAM" id="SignalP"/>
    </source>
</evidence>
<evidence type="ECO:0000313" key="5">
    <source>
        <dbReference type="EnsemblMetazoa" id="CLYHEMP006315.1"/>
    </source>
</evidence>
<dbReference type="GeneID" id="136808188"/>
<keyword evidence="2" id="KW-1015">Disulfide bond</keyword>
<sequence>MVLKMVWLFCIYLLISPVLTQDPCIDYILNQDEDSWKRSITYQNVTDNKRCDRLGWKEGWHRFTSESGTTMPTECPSLNSCGTMFPIWTNGSHPTSLNQEKTLSACISTHIDCCSYPYDIKVKKCKDNTTGDDFFTYYLPPVPGCDMGYCIGQENPCSPDVYNVYNLTTIFQRSTGNIVAANITNFVCDIDINPYNVWQRFISPAGDEMPTTCPPQFACGTRYPVWLNDTYPTVYNHAKSVKACINVEGLCCFEEMPIQTARCKDNVKNEDFFVYKLVEIGLACPVAYCIGKEVRCPAGQTSATGFTPCHVPSTTPITALNTTTVPEQLPGDKGSAKSRSILHQPGKLVTMVSIILATMMI</sequence>
<protein>
    <recommendedName>
        <fullName evidence="4">UMOD/GP2/OIT3-like D8C domain-containing protein</fullName>
    </recommendedName>
</protein>
<accession>A0A7M5V9R3</accession>
<reference evidence="5" key="1">
    <citation type="submission" date="2021-01" db="UniProtKB">
        <authorList>
            <consortium name="EnsemblMetazoa"/>
        </authorList>
    </citation>
    <scope>IDENTIFICATION</scope>
</reference>
<feature type="signal peptide" evidence="3">
    <location>
        <begin position="1"/>
        <end position="20"/>
    </location>
</feature>
<proteinExistence type="predicted"/>
<evidence type="ECO:0000256" key="1">
    <source>
        <dbReference type="ARBA" id="ARBA00022729"/>
    </source>
</evidence>
<feature type="chain" id="PRO_5029684093" description="UMOD/GP2/OIT3-like D8C domain-containing protein" evidence="3">
    <location>
        <begin position="21"/>
        <end position="361"/>
    </location>
</feature>
<evidence type="ECO:0000313" key="6">
    <source>
        <dbReference type="Proteomes" id="UP000594262"/>
    </source>
</evidence>
<dbReference type="Pfam" id="PF23283">
    <property type="entry name" value="D8C_UMOD"/>
    <property type="match status" value="2"/>
</dbReference>
<feature type="domain" description="UMOD/GP2/OIT3-like D8C" evidence="4">
    <location>
        <begin position="201"/>
        <end position="289"/>
    </location>
</feature>
<dbReference type="OrthoDB" id="6110697at2759"/>
<organism evidence="5 6">
    <name type="scientific">Clytia hemisphaerica</name>
    <dbReference type="NCBI Taxonomy" id="252671"/>
    <lineage>
        <taxon>Eukaryota</taxon>
        <taxon>Metazoa</taxon>
        <taxon>Cnidaria</taxon>
        <taxon>Hydrozoa</taxon>
        <taxon>Hydroidolina</taxon>
        <taxon>Leptothecata</taxon>
        <taxon>Obeliida</taxon>
        <taxon>Clytiidae</taxon>
        <taxon>Clytia</taxon>
    </lineage>
</organism>
<dbReference type="Proteomes" id="UP000594262">
    <property type="component" value="Unplaced"/>
</dbReference>
<keyword evidence="1 3" id="KW-0732">Signal</keyword>
<evidence type="ECO:0000256" key="2">
    <source>
        <dbReference type="ARBA" id="ARBA00023157"/>
    </source>
</evidence>
<dbReference type="InterPro" id="IPR057774">
    <property type="entry name" value="D8C_UMOD/GP2/OIT3-like"/>
</dbReference>
<evidence type="ECO:0000259" key="4">
    <source>
        <dbReference type="Pfam" id="PF23283"/>
    </source>
</evidence>
<dbReference type="PANTHER" id="PTHR36191">
    <property type="entry name" value="ENDO/EXONUCLEASE/PHOSPHATASE DOMAIN-CONTAINING PROTEIN-RELATED"/>
    <property type="match status" value="1"/>
</dbReference>
<dbReference type="RefSeq" id="XP_066920826.1">
    <property type="nucleotide sequence ID" value="XM_067064725.1"/>
</dbReference>
<keyword evidence="6" id="KW-1185">Reference proteome</keyword>